<dbReference type="GO" id="GO:0030649">
    <property type="term" value="P:aminoglycoside antibiotic catabolic process"/>
    <property type="evidence" value="ECO:0007669"/>
    <property type="project" value="TreeGrafter"/>
</dbReference>
<dbReference type="PROSITE" id="PS51186">
    <property type="entry name" value="GNAT"/>
    <property type="match status" value="1"/>
</dbReference>
<proteinExistence type="predicted"/>
<dbReference type="InterPro" id="IPR025559">
    <property type="entry name" value="Eis_dom"/>
</dbReference>
<evidence type="ECO:0000259" key="1">
    <source>
        <dbReference type="PROSITE" id="PS51186"/>
    </source>
</evidence>
<name>A0A286BZA7_9GAMM</name>
<dbReference type="Gene3D" id="3.30.1050.10">
    <property type="entry name" value="SCP2 sterol-binding domain"/>
    <property type="match status" value="1"/>
</dbReference>
<dbReference type="InterPro" id="IPR000182">
    <property type="entry name" value="GNAT_dom"/>
</dbReference>
<reference evidence="3" key="1">
    <citation type="submission" date="2017-09" db="EMBL/GenBank/DDBJ databases">
        <authorList>
            <person name="Varghese N."/>
            <person name="Submissions S."/>
        </authorList>
    </citation>
    <scope>NUCLEOTIDE SEQUENCE [LARGE SCALE GENOMIC DNA]</scope>
    <source>
        <strain evidence="3">JKS000234</strain>
    </source>
</reference>
<dbReference type="Pfam" id="PF17668">
    <property type="entry name" value="Acetyltransf_17"/>
    <property type="match status" value="1"/>
</dbReference>
<sequence>MPQVRLIDDAPTLLAAAQTFRQAMFGLPGGVTPQEQWVERYLEPQRVWGAWLEGELVGTTNSFSGELTLPGGQRVSHSAVTHVGVLPHFTRRGVMRALLSAQLHEFHQRGVAVATLRASQGTLYRRLGYGIASWLSSYHLDKRELLQLPAVPGQIQLRPAADAWAQQIAVVQRFPSWRAGTLSRWPQWWAMQQHRLTHSNLNHYVAFDVQHGEAQAFVRYHAQPDDNWLYSRDRTLVVDDLHAPDGDSYRRLIAFLLQLDITRHLHFPSRPVDDPLPLLVDNPRAVTVSAQRDESWLRIVDVQAVLQARTFATDDAVILDIRDPLLPHNQGRWRIAAQGITRSEAQPDATLSVDALASLILGGSRVWQLIYSQNIHIHRPHVAEHLERLFAVAEQPWSGLFF</sequence>
<dbReference type="PANTHER" id="PTHR37817">
    <property type="entry name" value="N-ACETYLTRANSFERASE EIS"/>
    <property type="match status" value="1"/>
</dbReference>
<dbReference type="SUPFAM" id="SSF55718">
    <property type="entry name" value="SCP-like"/>
    <property type="match status" value="1"/>
</dbReference>
<dbReference type="Pfam" id="PF13527">
    <property type="entry name" value="Acetyltransf_9"/>
    <property type="match status" value="1"/>
</dbReference>
<dbReference type="InterPro" id="IPR041380">
    <property type="entry name" value="Acetyltransf_17"/>
</dbReference>
<dbReference type="Gene3D" id="3.40.630.30">
    <property type="match status" value="2"/>
</dbReference>
<keyword evidence="2" id="KW-0808">Transferase</keyword>
<evidence type="ECO:0000313" key="3">
    <source>
        <dbReference type="Proteomes" id="UP000219271"/>
    </source>
</evidence>
<organism evidence="2 3">
    <name type="scientific">Candidatus Pantoea floridensis</name>
    <dbReference type="NCBI Taxonomy" id="1938870"/>
    <lineage>
        <taxon>Bacteria</taxon>
        <taxon>Pseudomonadati</taxon>
        <taxon>Pseudomonadota</taxon>
        <taxon>Gammaproteobacteria</taxon>
        <taxon>Enterobacterales</taxon>
        <taxon>Erwiniaceae</taxon>
        <taxon>Pantoea</taxon>
    </lineage>
</organism>
<dbReference type="OrthoDB" id="572496at2"/>
<feature type="domain" description="N-acetyltransferase" evidence="1">
    <location>
        <begin position="4"/>
        <end position="158"/>
    </location>
</feature>
<dbReference type="InterPro" id="IPR051554">
    <property type="entry name" value="Acetyltransferase_Eis"/>
</dbReference>
<protein>
    <submittedName>
        <fullName evidence="2">Predicted acetyltransferase</fullName>
    </submittedName>
</protein>
<evidence type="ECO:0000313" key="2">
    <source>
        <dbReference type="EMBL" id="SOD39496.1"/>
    </source>
</evidence>
<dbReference type="PANTHER" id="PTHR37817:SF1">
    <property type="entry name" value="N-ACETYLTRANSFERASE EIS"/>
    <property type="match status" value="1"/>
</dbReference>
<dbReference type="SUPFAM" id="SSF55729">
    <property type="entry name" value="Acyl-CoA N-acyltransferases (Nat)"/>
    <property type="match status" value="1"/>
</dbReference>
<dbReference type="Pfam" id="PF13530">
    <property type="entry name" value="SCP2_2"/>
    <property type="match status" value="1"/>
</dbReference>
<dbReference type="InterPro" id="IPR036527">
    <property type="entry name" value="SCP2_sterol-bd_dom_sf"/>
</dbReference>
<dbReference type="GO" id="GO:0034069">
    <property type="term" value="F:aminoglycoside N-acetyltransferase activity"/>
    <property type="evidence" value="ECO:0007669"/>
    <property type="project" value="TreeGrafter"/>
</dbReference>
<dbReference type="CDD" id="cd04301">
    <property type="entry name" value="NAT_SF"/>
    <property type="match status" value="1"/>
</dbReference>
<dbReference type="InterPro" id="IPR016181">
    <property type="entry name" value="Acyl_CoA_acyltransferase"/>
</dbReference>
<dbReference type="RefSeq" id="WP_097097295.1">
    <property type="nucleotide sequence ID" value="NZ_OCMY01000001.1"/>
</dbReference>
<dbReference type="Proteomes" id="UP000219271">
    <property type="component" value="Unassembled WGS sequence"/>
</dbReference>
<dbReference type="EMBL" id="OCMY01000001">
    <property type="protein sequence ID" value="SOD39496.1"/>
    <property type="molecule type" value="Genomic_DNA"/>
</dbReference>
<gene>
    <name evidence="2" type="ORF">SAMN06273570_3944</name>
</gene>
<accession>A0A286BZA7</accession>
<dbReference type="AlphaFoldDB" id="A0A286BZA7"/>
<keyword evidence="3" id="KW-1185">Reference proteome</keyword>